<keyword evidence="2" id="KW-1185">Reference proteome</keyword>
<protein>
    <submittedName>
        <fullName evidence="1">Uncharacterized protein</fullName>
    </submittedName>
</protein>
<reference evidence="1 2" key="1">
    <citation type="journal article" date="2019" name="Nat. Ecol. Evol.">
        <title>Megaphylogeny resolves global patterns of mushroom evolution.</title>
        <authorList>
            <person name="Varga T."/>
            <person name="Krizsan K."/>
            <person name="Foldi C."/>
            <person name="Dima B."/>
            <person name="Sanchez-Garcia M."/>
            <person name="Sanchez-Ramirez S."/>
            <person name="Szollosi G.J."/>
            <person name="Szarkandi J.G."/>
            <person name="Papp V."/>
            <person name="Albert L."/>
            <person name="Andreopoulos W."/>
            <person name="Angelini C."/>
            <person name="Antonin V."/>
            <person name="Barry K.W."/>
            <person name="Bougher N.L."/>
            <person name="Buchanan P."/>
            <person name="Buyck B."/>
            <person name="Bense V."/>
            <person name="Catcheside P."/>
            <person name="Chovatia M."/>
            <person name="Cooper J."/>
            <person name="Damon W."/>
            <person name="Desjardin D."/>
            <person name="Finy P."/>
            <person name="Geml J."/>
            <person name="Haridas S."/>
            <person name="Hughes K."/>
            <person name="Justo A."/>
            <person name="Karasinski D."/>
            <person name="Kautmanova I."/>
            <person name="Kiss B."/>
            <person name="Kocsube S."/>
            <person name="Kotiranta H."/>
            <person name="LaButti K.M."/>
            <person name="Lechner B.E."/>
            <person name="Liimatainen K."/>
            <person name="Lipzen A."/>
            <person name="Lukacs Z."/>
            <person name="Mihaltcheva S."/>
            <person name="Morgado L.N."/>
            <person name="Niskanen T."/>
            <person name="Noordeloos M.E."/>
            <person name="Ohm R.A."/>
            <person name="Ortiz-Santana B."/>
            <person name="Ovrebo C."/>
            <person name="Racz N."/>
            <person name="Riley R."/>
            <person name="Savchenko A."/>
            <person name="Shiryaev A."/>
            <person name="Soop K."/>
            <person name="Spirin V."/>
            <person name="Szebenyi C."/>
            <person name="Tomsovsky M."/>
            <person name="Tulloss R.E."/>
            <person name="Uehling J."/>
            <person name="Grigoriev I.V."/>
            <person name="Vagvolgyi C."/>
            <person name="Papp T."/>
            <person name="Martin F.M."/>
            <person name="Miettinen O."/>
            <person name="Hibbett D.S."/>
            <person name="Nagy L.G."/>
        </authorList>
    </citation>
    <scope>NUCLEOTIDE SEQUENCE [LARGE SCALE GENOMIC DNA]</scope>
    <source>
        <strain evidence="1 2">NL-1719</strain>
    </source>
</reference>
<gene>
    <name evidence="1" type="ORF">BDN72DRAFT_866171</name>
</gene>
<organism evidence="1 2">
    <name type="scientific">Pluteus cervinus</name>
    <dbReference type="NCBI Taxonomy" id="181527"/>
    <lineage>
        <taxon>Eukaryota</taxon>
        <taxon>Fungi</taxon>
        <taxon>Dikarya</taxon>
        <taxon>Basidiomycota</taxon>
        <taxon>Agaricomycotina</taxon>
        <taxon>Agaricomycetes</taxon>
        <taxon>Agaricomycetidae</taxon>
        <taxon>Agaricales</taxon>
        <taxon>Pluteineae</taxon>
        <taxon>Pluteaceae</taxon>
        <taxon>Pluteus</taxon>
    </lineage>
</organism>
<dbReference type="Proteomes" id="UP000308600">
    <property type="component" value="Unassembled WGS sequence"/>
</dbReference>
<accession>A0ACD2ZYK1</accession>
<dbReference type="EMBL" id="ML209588">
    <property type="protein sequence ID" value="TFK58159.1"/>
    <property type="molecule type" value="Genomic_DNA"/>
</dbReference>
<evidence type="ECO:0000313" key="2">
    <source>
        <dbReference type="Proteomes" id="UP000308600"/>
    </source>
</evidence>
<sequence length="188" mass="21945">MILDCSSQSFLDQITWTGDEQYLRLVDVVAKETQYCSAVGVVRWIDLNCNYRGPMLHEGFQQECYQERSRYTLSLMMPEDGPVREKYQEVVTHLKELEKTQVGRMKTRGVVQDGWSEGFVLKFEKPVFDEFFGEDIIRVWDKRGFRVLDDQVDEELENALVKVTFTMTKTVGVRRDVVVAEPCRVDIL</sequence>
<name>A0ACD2ZYK1_9AGAR</name>
<evidence type="ECO:0000313" key="1">
    <source>
        <dbReference type="EMBL" id="TFK58159.1"/>
    </source>
</evidence>
<proteinExistence type="predicted"/>